<protein>
    <submittedName>
        <fullName evidence="2">Uncharacterized protein</fullName>
    </submittedName>
</protein>
<name>A0ABY8G4Y4_9GAMM</name>
<feature type="signal peptide" evidence="1">
    <location>
        <begin position="1"/>
        <end position="23"/>
    </location>
</feature>
<evidence type="ECO:0000313" key="3">
    <source>
        <dbReference type="Proteomes" id="UP001219630"/>
    </source>
</evidence>
<dbReference type="Proteomes" id="UP001219630">
    <property type="component" value="Chromosome"/>
</dbReference>
<gene>
    <name evidence="2" type="ORF">O1Q98_15330</name>
</gene>
<sequence length="91" mass="9961">MKKHYAAIALLALASGVSSTAGASDYPCRSTEWNLWIESIVNTRAQYSNIEIGSLVWQQAVESRLPVAAWPSRSSILWCAAVEQKIASLTH</sequence>
<accession>A0ABY8G4Y4</accession>
<evidence type="ECO:0000256" key="1">
    <source>
        <dbReference type="SAM" id="SignalP"/>
    </source>
</evidence>
<reference evidence="2 3" key="1">
    <citation type="submission" date="2022-12" db="EMBL/GenBank/DDBJ databases">
        <title>Complete genome sequencing of Dickeya lacustris type strain LMG30899.</title>
        <authorList>
            <person name="Dobhal S."/>
            <person name="Arizala D."/>
            <person name="Arif M."/>
        </authorList>
    </citation>
    <scope>NUCLEOTIDE SEQUENCE [LARGE SCALE GENOMIC DNA]</scope>
    <source>
        <strain evidence="2 3">LMG30899</strain>
    </source>
</reference>
<keyword evidence="1" id="KW-0732">Signal</keyword>
<feature type="chain" id="PRO_5046290148" evidence="1">
    <location>
        <begin position="24"/>
        <end position="91"/>
    </location>
</feature>
<organism evidence="2 3">
    <name type="scientific">Dickeya lacustris</name>
    <dbReference type="NCBI Taxonomy" id="2259638"/>
    <lineage>
        <taxon>Bacteria</taxon>
        <taxon>Pseudomonadati</taxon>
        <taxon>Pseudomonadota</taxon>
        <taxon>Gammaproteobacteria</taxon>
        <taxon>Enterobacterales</taxon>
        <taxon>Pectobacteriaceae</taxon>
        <taxon>Dickeya</taxon>
    </lineage>
</organism>
<evidence type="ECO:0000313" key="2">
    <source>
        <dbReference type="EMBL" id="WFN55006.1"/>
    </source>
</evidence>
<keyword evidence="3" id="KW-1185">Reference proteome</keyword>
<dbReference type="EMBL" id="CP114280">
    <property type="protein sequence ID" value="WFN55006.1"/>
    <property type="molecule type" value="Genomic_DNA"/>
</dbReference>
<dbReference type="RefSeq" id="WP_125260533.1">
    <property type="nucleotide sequence ID" value="NZ_CP114280.1"/>
</dbReference>
<proteinExistence type="predicted"/>